<name>A0A0F9EXZ3_9ZZZZ</name>
<gene>
    <name evidence="1" type="ORF">LCGC14_2019600</name>
</gene>
<accession>A0A0F9EXZ3</accession>
<organism evidence="1">
    <name type="scientific">marine sediment metagenome</name>
    <dbReference type="NCBI Taxonomy" id="412755"/>
    <lineage>
        <taxon>unclassified sequences</taxon>
        <taxon>metagenomes</taxon>
        <taxon>ecological metagenomes</taxon>
    </lineage>
</organism>
<sequence>MPRETKTQKIRTILDNYAREYTYWQARLEPSKTKQTNASAMSTYLRVKHFILSNEKVQRIPRENQDEDRA</sequence>
<comment type="caution">
    <text evidence="1">The sequence shown here is derived from an EMBL/GenBank/DDBJ whole genome shotgun (WGS) entry which is preliminary data.</text>
</comment>
<evidence type="ECO:0000313" key="1">
    <source>
        <dbReference type="EMBL" id="KKL78963.1"/>
    </source>
</evidence>
<dbReference type="EMBL" id="LAZR01023304">
    <property type="protein sequence ID" value="KKL78963.1"/>
    <property type="molecule type" value="Genomic_DNA"/>
</dbReference>
<dbReference type="AlphaFoldDB" id="A0A0F9EXZ3"/>
<proteinExistence type="predicted"/>
<protein>
    <submittedName>
        <fullName evidence="1">Uncharacterized protein</fullName>
    </submittedName>
</protein>
<reference evidence="1" key="1">
    <citation type="journal article" date="2015" name="Nature">
        <title>Complex archaea that bridge the gap between prokaryotes and eukaryotes.</title>
        <authorList>
            <person name="Spang A."/>
            <person name="Saw J.H."/>
            <person name="Jorgensen S.L."/>
            <person name="Zaremba-Niedzwiedzka K."/>
            <person name="Martijn J."/>
            <person name="Lind A.E."/>
            <person name="van Eijk R."/>
            <person name="Schleper C."/>
            <person name="Guy L."/>
            <person name="Ettema T.J."/>
        </authorList>
    </citation>
    <scope>NUCLEOTIDE SEQUENCE</scope>
</reference>